<evidence type="ECO:0000313" key="5">
    <source>
        <dbReference type="Proteomes" id="UP000479710"/>
    </source>
</evidence>
<name>A0A6G1C5Z7_9ORYZ</name>
<dbReference type="GO" id="GO:0016567">
    <property type="term" value="P:protein ubiquitination"/>
    <property type="evidence" value="ECO:0007669"/>
    <property type="project" value="UniProtKB-UniRule"/>
</dbReference>
<dbReference type="InterPro" id="IPR058678">
    <property type="entry name" value="ARM_PUB"/>
</dbReference>
<dbReference type="EC" id="2.3.2.27" evidence="2"/>
<sequence length="256" mass="26331">MLILADSSAATPHTANCLKEIINQNSNREDTNALVGAAESVASVLRRKGEQEISVEGAEADVRVLAAMVALDGIEDANKKRFAVGLAADAAASAASLARMLRGGSGLEARIDAARLVEFLLVNAAGEAKKAVAKSSELVAELIRLVGPVDENGSLDMKAVDTGLSCLATISRAVQARMPALHATAEPGLSAKALRILESAVGCAEGRAALCEDTEEAVPAVVGKMKAGHDGAEAAVAVLWAVCHKYKDRRAVDAVA</sequence>
<comment type="function">
    <text evidence="2">Functions as an E3 ubiquitin ligase.</text>
</comment>
<comment type="caution">
    <text evidence="4">The sequence shown here is derived from an EMBL/GenBank/DDBJ whole genome shotgun (WGS) entry which is preliminary data.</text>
</comment>
<reference evidence="4 5" key="1">
    <citation type="submission" date="2019-11" db="EMBL/GenBank/DDBJ databases">
        <title>Whole genome sequence of Oryza granulata.</title>
        <authorList>
            <person name="Li W."/>
        </authorList>
    </citation>
    <scope>NUCLEOTIDE SEQUENCE [LARGE SCALE GENOMIC DNA]</scope>
    <source>
        <strain evidence="5">cv. Menghai</strain>
        <tissue evidence="4">Leaf</tissue>
    </source>
</reference>
<dbReference type="GO" id="GO:0061630">
    <property type="term" value="F:ubiquitin protein ligase activity"/>
    <property type="evidence" value="ECO:0007669"/>
    <property type="project" value="UniProtKB-UniRule"/>
</dbReference>
<keyword evidence="1 2" id="KW-0833">Ubl conjugation pathway</keyword>
<protein>
    <recommendedName>
        <fullName evidence="2 3">U-box domain-containing protein</fullName>
        <ecNumber evidence="2">2.3.2.27</ecNumber>
    </recommendedName>
    <alternativeName>
        <fullName evidence="2">RING-type E3 ubiquitin transferase PUB</fullName>
    </alternativeName>
</protein>
<accession>A0A6G1C5Z7</accession>
<dbReference type="Pfam" id="PF25598">
    <property type="entry name" value="ARM_PUB"/>
    <property type="match status" value="1"/>
</dbReference>
<keyword evidence="2" id="KW-0808">Transferase</keyword>
<comment type="catalytic activity">
    <reaction evidence="2">
        <text>S-ubiquitinyl-[E2 ubiquitin-conjugating enzyme]-L-cysteine + [acceptor protein]-L-lysine = [E2 ubiquitin-conjugating enzyme]-L-cysteine + N(6)-ubiquitinyl-[acceptor protein]-L-lysine.</text>
        <dbReference type="EC" id="2.3.2.27"/>
    </reaction>
</comment>
<keyword evidence="5" id="KW-1185">Reference proteome</keyword>
<dbReference type="Proteomes" id="UP000479710">
    <property type="component" value="Unassembled WGS sequence"/>
</dbReference>
<organism evidence="4 5">
    <name type="scientific">Oryza meyeriana var. granulata</name>
    <dbReference type="NCBI Taxonomy" id="110450"/>
    <lineage>
        <taxon>Eukaryota</taxon>
        <taxon>Viridiplantae</taxon>
        <taxon>Streptophyta</taxon>
        <taxon>Embryophyta</taxon>
        <taxon>Tracheophyta</taxon>
        <taxon>Spermatophyta</taxon>
        <taxon>Magnoliopsida</taxon>
        <taxon>Liliopsida</taxon>
        <taxon>Poales</taxon>
        <taxon>Poaceae</taxon>
        <taxon>BOP clade</taxon>
        <taxon>Oryzoideae</taxon>
        <taxon>Oryzeae</taxon>
        <taxon>Oryzinae</taxon>
        <taxon>Oryza</taxon>
        <taxon>Oryza meyeriana</taxon>
    </lineage>
</organism>
<dbReference type="PANTHER" id="PTHR22849:SF111">
    <property type="entry name" value="U-BOX DOMAIN-CONTAINING PROTEIN"/>
    <property type="match status" value="1"/>
</dbReference>
<evidence type="ECO:0000259" key="3">
    <source>
        <dbReference type="Pfam" id="PF25598"/>
    </source>
</evidence>
<gene>
    <name evidence="4" type="ORF">E2562_013911</name>
</gene>
<dbReference type="AlphaFoldDB" id="A0A6G1C5Z7"/>
<evidence type="ECO:0000256" key="2">
    <source>
        <dbReference type="RuleBase" id="RU369093"/>
    </source>
</evidence>
<evidence type="ECO:0000256" key="1">
    <source>
        <dbReference type="ARBA" id="ARBA00022786"/>
    </source>
</evidence>
<evidence type="ECO:0000313" key="4">
    <source>
        <dbReference type="EMBL" id="KAF0895602.1"/>
    </source>
</evidence>
<comment type="pathway">
    <text evidence="2">Protein modification; protein ubiquitination.</text>
</comment>
<dbReference type="OrthoDB" id="10064100at2759"/>
<dbReference type="PANTHER" id="PTHR22849">
    <property type="entry name" value="WDSAM1 PROTEIN"/>
    <property type="match status" value="1"/>
</dbReference>
<proteinExistence type="predicted"/>
<dbReference type="EMBL" id="SPHZ02000010">
    <property type="protein sequence ID" value="KAF0895602.1"/>
    <property type="molecule type" value="Genomic_DNA"/>
</dbReference>
<feature type="domain" description="U-box" evidence="3">
    <location>
        <begin position="12"/>
        <end position="255"/>
    </location>
</feature>
<dbReference type="InterPro" id="IPR045185">
    <property type="entry name" value="PUB22/23/24-like"/>
</dbReference>